<evidence type="ECO:0000259" key="4">
    <source>
        <dbReference type="Pfam" id="PF03364"/>
    </source>
</evidence>
<evidence type="ECO:0000256" key="3">
    <source>
        <dbReference type="ARBA" id="ARBA00024947"/>
    </source>
</evidence>
<dbReference type="GO" id="GO:0005739">
    <property type="term" value="C:mitochondrion"/>
    <property type="evidence" value="ECO:0007669"/>
    <property type="project" value="TreeGrafter"/>
</dbReference>
<evidence type="ECO:0000313" key="5">
    <source>
        <dbReference type="EMBL" id="VUZ40470.1"/>
    </source>
</evidence>
<dbReference type="PANTHER" id="PTHR12901">
    <property type="entry name" value="SPERM PROTEIN HOMOLOG"/>
    <property type="match status" value="1"/>
</dbReference>
<evidence type="ECO:0000313" key="6">
    <source>
        <dbReference type="Proteomes" id="UP000321570"/>
    </source>
</evidence>
<accession>A0A564XZS9</accession>
<dbReference type="CDD" id="cd07813">
    <property type="entry name" value="COQ10p_like"/>
    <property type="match status" value="1"/>
</dbReference>
<feature type="domain" description="Coenzyme Q-binding protein COQ10 START" evidence="4">
    <location>
        <begin position="48"/>
        <end position="146"/>
    </location>
</feature>
<dbReference type="PANTHER" id="PTHR12901:SF10">
    <property type="entry name" value="COENZYME Q-BINDING PROTEIN COQ10, MITOCHONDRIAL"/>
    <property type="match status" value="1"/>
</dbReference>
<gene>
    <name evidence="5" type="ORF">WMSIL1_LOCUS1383</name>
</gene>
<dbReference type="GO" id="GO:0048039">
    <property type="term" value="F:ubiquinone binding"/>
    <property type="evidence" value="ECO:0007669"/>
    <property type="project" value="InterPro"/>
</dbReference>
<organism evidence="5 6">
    <name type="scientific">Hymenolepis diminuta</name>
    <name type="common">Rat tapeworm</name>
    <dbReference type="NCBI Taxonomy" id="6216"/>
    <lineage>
        <taxon>Eukaryota</taxon>
        <taxon>Metazoa</taxon>
        <taxon>Spiralia</taxon>
        <taxon>Lophotrochozoa</taxon>
        <taxon>Platyhelminthes</taxon>
        <taxon>Cestoda</taxon>
        <taxon>Eucestoda</taxon>
        <taxon>Cyclophyllidea</taxon>
        <taxon>Hymenolepididae</taxon>
        <taxon>Hymenolepis</taxon>
    </lineage>
</organism>
<name>A0A564XZS9_HYMDI</name>
<keyword evidence="6" id="KW-1185">Reference proteome</keyword>
<dbReference type="Pfam" id="PF03364">
    <property type="entry name" value="Polyketide_cyc"/>
    <property type="match status" value="1"/>
</dbReference>
<comment type="function">
    <text evidence="3">Required for the function of coenzyme Q in the respiratory chain. May serve as a chaperone or may be involved in the transport of Q6 from its site of synthesis to the catalytic sites of the respiratory complexes.</text>
</comment>
<dbReference type="GO" id="GO:0045333">
    <property type="term" value="P:cellular respiration"/>
    <property type="evidence" value="ECO:0007669"/>
    <property type="project" value="InterPro"/>
</dbReference>
<dbReference type="InterPro" id="IPR044996">
    <property type="entry name" value="COQ10-like"/>
</dbReference>
<dbReference type="AlphaFoldDB" id="A0A564XZS9"/>
<dbReference type="InterPro" id="IPR005031">
    <property type="entry name" value="COQ10_START"/>
</dbReference>
<comment type="similarity">
    <text evidence="1">Belongs to the COQ10 family.</text>
</comment>
<dbReference type="InterPro" id="IPR023393">
    <property type="entry name" value="START-like_dom_sf"/>
</dbReference>
<protein>
    <recommendedName>
        <fullName evidence="4">Coenzyme Q-binding protein COQ10 START domain-containing protein</fullName>
    </recommendedName>
</protein>
<dbReference type="Gene3D" id="3.30.530.20">
    <property type="match status" value="1"/>
</dbReference>
<dbReference type="Proteomes" id="UP000321570">
    <property type="component" value="Unassembled WGS sequence"/>
</dbReference>
<comment type="subunit">
    <text evidence="2">Interacts with coenzyme Q.</text>
</comment>
<evidence type="ECO:0000256" key="2">
    <source>
        <dbReference type="ARBA" id="ARBA00011814"/>
    </source>
</evidence>
<dbReference type="EMBL" id="CABIJS010000033">
    <property type="protein sequence ID" value="VUZ40470.1"/>
    <property type="molecule type" value="Genomic_DNA"/>
</dbReference>
<sequence>MLVPPSFLCSRSLFNLKSLKFIANVRFTHNNPMLYDTRKIYREQRLLGYSSEQMFNIISDVEQYSEFLPWCLDSTIVKTDPVKGKLCRLQIGFYPFKESYDSWVTVARPSKVKSIATNSDLFEFLINEWKIMPGLPDNENTCLVELLVS</sequence>
<proteinExistence type="inferred from homology"/>
<evidence type="ECO:0000256" key="1">
    <source>
        <dbReference type="ARBA" id="ARBA00006885"/>
    </source>
</evidence>
<dbReference type="SUPFAM" id="SSF55961">
    <property type="entry name" value="Bet v1-like"/>
    <property type="match status" value="1"/>
</dbReference>
<reference evidence="5 6" key="1">
    <citation type="submission" date="2019-07" db="EMBL/GenBank/DDBJ databases">
        <authorList>
            <person name="Jastrzebski P J."/>
            <person name="Paukszto L."/>
            <person name="Jastrzebski P J."/>
        </authorList>
    </citation>
    <scope>NUCLEOTIDE SEQUENCE [LARGE SCALE GENOMIC DNA]</scope>
    <source>
        <strain evidence="5 6">WMS-il1</strain>
    </source>
</reference>